<dbReference type="eggNOG" id="KOG1940">
    <property type="taxonomic scope" value="Eukaryota"/>
</dbReference>
<evidence type="ECO:0008006" key="11">
    <source>
        <dbReference type="Google" id="ProtNLM"/>
    </source>
</evidence>
<dbReference type="CDD" id="cd16464">
    <property type="entry name" value="RING-H2_Pirh2-like"/>
    <property type="match status" value="1"/>
</dbReference>
<dbReference type="GO" id="GO:0061630">
    <property type="term" value="F:ubiquitin protein ligase activity"/>
    <property type="evidence" value="ECO:0000318"/>
    <property type="project" value="GO_Central"/>
</dbReference>
<proteinExistence type="predicted"/>
<dbReference type="InterPro" id="IPR012312">
    <property type="entry name" value="Hemerythrin-like"/>
</dbReference>
<dbReference type="PANTHER" id="PTHR21319:SF39">
    <property type="entry name" value="ZINC FINGER PROTEIN"/>
    <property type="match status" value="1"/>
</dbReference>
<dbReference type="Gene3D" id="2.20.28.10">
    <property type="match status" value="1"/>
</dbReference>
<dbReference type="FunFam" id="3.30.40.10:FF:000208">
    <property type="entry name" value="Zinc finger protein-related isoform 1"/>
    <property type="match status" value="1"/>
</dbReference>
<evidence type="ECO:0000256" key="2">
    <source>
        <dbReference type="ARBA" id="ARBA00022723"/>
    </source>
</evidence>
<keyword evidence="4" id="KW-0862">Zinc</keyword>
<dbReference type="InterPro" id="IPR013083">
    <property type="entry name" value="Znf_RING/FYVE/PHD"/>
</dbReference>
<organism evidence="9 10">
    <name type="scientific">Erythranthe guttata</name>
    <name type="common">Yellow monkey flower</name>
    <name type="synonym">Mimulus guttatus</name>
    <dbReference type="NCBI Taxonomy" id="4155"/>
    <lineage>
        <taxon>Eukaryota</taxon>
        <taxon>Viridiplantae</taxon>
        <taxon>Streptophyta</taxon>
        <taxon>Embryophyta</taxon>
        <taxon>Tracheophyta</taxon>
        <taxon>Spermatophyta</taxon>
        <taxon>Magnoliopsida</taxon>
        <taxon>eudicotyledons</taxon>
        <taxon>Gunneridae</taxon>
        <taxon>Pentapetalae</taxon>
        <taxon>asterids</taxon>
        <taxon>lamiids</taxon>
        <taxon>Lamiales</taxon>
        <taxon>Phrymaceae</taxon>
        <taxon>Erythranthe</taxon>
    </lineage>
</organism>
<evidence type="ECO:0000313" key="10">
    <source>
        <dbReference type="Proteomes" id="UP000030748"/>
    </source>
</evidence>
<dbReference type="Pfam" id="PF05495">
    <property type="entry name" value="zf-CHY"/>
    <property type="match status" value="1"/>
</dbReference>
<protein>
    <recommendedName>
        <fullName evidence="11">CHY-type domain-containing protein</fullName>
    </recommendedName>
</protein>
<dbReference type="InterPro" id="IPR017921">
    <property type="entry name" value="Znf_CTCHY"/>
</dbReference>
<dbReference type="SUPFAM" id="SSF161245">
    <property type="entry name" value="Zinc hairpin stack"/>
    <property type="match status" value="1"/>
</dbReference>
<evidence type="ECO:0000259" key="8">
    <source>
        <dbReference type="PROSITE" id="PS51270"/>
    </source>
</evidence>
<evidence type="ECO:0000256" key="3">
    <source>
        <dbReference type="ARBA" id="ARBA00022771"/>
    </source>
</evidence>
<dbReference type="Proteomes" id="UP000030748">
    <property type="component" value="Unassembled WGS sequence"/>
</dbReference>
<dbReference type="CDD" id="cd12108">
    <property type="entry name" value="Hr-like"/>
    <property type="match status" value="2"/>
</dbReference>
<dbReference type="PROSITE" id="PS51270">
    <property type="entry name" value="ZF_CTCHY"/>
    <property type="match status" value="1"/>
</dbReference>
<dbReference type="InterPro" id="IPR037275">
    <property type="entry name" value="Znf_CTCHY_sf"/>
</dbReference>
<keyword evidence="2" id="KW-0479">Metal-binding</keyword>
<evidence type="ECO:0000256" key="1">
    <source>
        <dbReference type="ARBA" id="ARBA00022598"/>
    </source>
</evidence>
<evidence type="ECO:0000256" key="4">
    <source>
        <dbReference type="ARBA" id="ARBA00022833"/>
    </source>
</evidence>
<accession>A0A022R5Q6</accession>
<dbReference type="PROSITE" id="PS51266">
    <property type="entry name" value="ZF_CHY"/>
    <property type="match status" value="1"/>
</dbReference>
<dbReference type="Gene3D" id="1.20.120.520">
    <property type="entry name" value="nmb1532 protein domain like"/>
    <property type="match status" value="2"/>
</dbReference>
<feature type="domain" description="RING-type" evidence="6">
    <location>
        <begin position="1004"/>
        <end position="1046"/>
    </location>
</feature>
<dbReference type="Pfam" id="PF01814">
    <property type="entry name" value="Hemerythrin"/>
    <property type="match status" value="1"/>
</dbReference>
<evidence type="ECO:0000256" key="5">
    <source>
        <dbReference type="PROSITE-ProRule" id="PRU00601"/>
    </source>
</evidence>
<dbReference type="EMBL" id="KI630593">
    <property type="protein sequence ID" value="EYU35902.1"/>
    <property type="molecule type" value="Genomic_DNA"/>
</dbReference>
<dbReference type="InterPro" id="IPR037274">
    <property type="entry name" value="Znf_CHY_sf"/>
</dbReference>
<dbReference type="SUPFAM" id="SSF57850">
    <property type="entry name" value="RING/U-box"/>
    <property type="match status" value="1"/>
</dbReference>
<sequence length="1110" mass="127815">MGGGESEKEEEEEEDWPAPRVTGARLVDAPVLFFVATHKAFRGELSSLHRAAAEAAVGGAVRRELVVDLRRRLQFMKLVFNYHCSAEDEVIFLALDAHVKNVVPTYSLEHKCIEDNFSSVFRHLDRVINNDEDAQMFQELLFSIGTVQTMICQHMHKEEEQVFPLVMKKFDPEQQSQLVWQYICSVPTVLLEEFFPWMTLYLTKDEKLDLIHCINLILPKERLLQEGVYLWHAALRRDFDQILEELYEMRSSDCFSSLSSVVVQIKFIADAIIFYSNLLDKFFYQFLDIAKSSVSSCSPLIDEYQIKCLRSLLYYKCQNLSQLEMFCQELESFVNGLAGKLAFLETEIFPSIIETCTAETQLWLLYTSLSTMPLGMLKCTVSWFSAHLTDNQSNCILNNVKMGCHSISNSFTSLLHEWVRIARSGKISTEKFRHNLIETFNGRTFYLSEQNRTIILSDHKRASSSNGMNLHTFYKTMPPLQTNPVISDNDATFLKLDSRPMDLVFYIHRALEEDLKYLASLSAKLSENPGLFPEFKNRFDIFHKIYQIHSNSEDEIAFPALESKGALRNISHSYCIDHKLEVKHFTRISTTLNEISELHGREIEHYRLCLKLHDTCMAMHKVLSDHIYREEVEIFPLFRQCFSIEEEGKILGQMLGRTRAEAIQEMLPWLMTYLTSDEQNAVMSSWLKIAKNTKFDEWLGEWWEGMARHNNNNNISTVEYSTPSVASDPLEVVSKYLLKEVGTRGGGAEKEFHFEKVDEPKFGGGVEEKGSKKGKTRCDDVAEIGNNKECRESNNKEHPLNMTQEELEATIRRVSRDSNLDSQKKSHIIQNLLMSRWIITQKMSSQESSPMGNHEGEIPGQSPSYRDPQKLTFGCSHYKRNCKLVAPCCNKLYTCIRCHDELTDHSVDRKAITKMMCMKCMVIQPVGPKCTTISCNGFSMARYYCKICKLFDDERQIYHCPYCNLCRLGKGLGIDYFHCMKCNACMSKLLFVHVCREKCLEDNCPICHEYIFTSNSPVKALPCGHLMHSSCFQDYTCSHYVCPICSKSLGDMQVYFGMLDALLAEEKMPEEYSGQTQVILCNDCEKRGTASFHWLYHKCPNCGSYNTRLL</sequence>
<dbReference type="GO" id="GO:0006879">
    <property type="term" value="P:intracellular iron ion homeostasis"/>
    <property type="evidence" value="ECO:0007669"/>
    <property type="project" value="UniProtKB-ARBA"/>
</dbReference>
<dbReference type="Pfam" id="PF14599">
    <property type="entry name" value="zinc_ribbon_6"/>
    <property type="match status" value="1"/>
</dbReference>
<evidence type="ECO:0000259" key="6">
    <source>
        <dbReference type="PROSITE" id="PS50089"/>
    </source>
</evidence>
<dbReference type="Pfam" id="PF13639">
    <property type="entry name" value="zf-RING_2"/>
    <property type="match status" value="1"/>
</dbReference>
<dbReference type="InterPro" id="IPR001841">
    <property type="entry name" value="Znf_RING"/>
</dbReference>
<dbReference type="GO" id="GO:0016874">
    <property type="term" value="F:ligase activity"/>
    <property type="evidence" value="ECO:0007669"/>
    <property type="project" value="UniProtKB-KW"/>
</dbReference>
<dbReference type="PANTHER" id="PTHR21319">
    <property type="entry name" value="RING FINGER AND CHY ZINC FINGER DOMAIN-CONTAINING PROTEIN 1"/>
    <property type="match status" value="1"/>
</dbReference>
<evidence type="ECO:0000313" key="9">
    <source>
        <dbReference type="EMBL" id="EYU35902.1"/>
    </source>
</evidence>
<dbReference type="SUPFAM" id="SSF161219">
    <property type="entry name" value="CHY zinc finger-like"/>
    <property type="match status" value="1"/>
</dbReference>
<name>A0A022R5Q6_ERYGU</name>
<reference evidence="9 10" key="1">
    <citation type="journal article" date="2013" name="Proc. Natl. Acad. Sci. U.S.A.">
        <title>Fine-scale variation in meiotic recombination in Mimulus inferred from population shotgun sequencing.</title>
        <authorList>
            <person name="Hellsten U."/>
            <person name="Wright K.M."/>
            <person name="Jenkins J."/>
            <person name="Shu S."/>
            <person name="Yuan Y."/>
            <person name="Wessler S.R."/>
            <person name="Schmutz J."/>
            <person name="Willis J.H."/>
            <person name="Rokhsar D.S."/>
        </authorList>
    </citation>
    <scope>NUCLEOTIDE SEQUENCE [LARGE SCALE GENOMIC DNA]</scope>
    <source>
        <strain evidence="10">cv. DUN x IM62</strain>
    </source>
</reference>
<dbReference type="InterPro" id="IPR008913">
    <property type="entry name" value="Znf_CHY"/>
</dbReference>
<dbReference type="GO" id="GO:0008270">
    <property type="term" value="F:zinc ion binding"/>
    <property type="evidence" value="ECO:0007669"/>
    <property type="project" value="UniProtKB-KW"/>
</dbReference>
<feature type="domain" description="CTCHY-type" evidence="8">
    <location>
        <begin position="940"/>
        <end position="1003"/>
    </location>
</feature>
<keyword evidence="1" id="KW-0436">Ligase</keyword>
<dbReference type="SMART" id="SM00184">
    <property type="entry name" value="RING"/>
    <property type="match status" value="1"/>
</dbReference>
<dbReference type="InterPro" id="IPR039512">
    <property type="entry name" value="RCHY1_zinc-ribbon"/>
</dbReference>
<dbReference type="GO" id="GO:0006511">
    <property type="term" value="P:ubiquitin-dependent protein catabolic process"/>
    <property type="evidence" value="ECO:0000318"/>
    <property type="project" value="GO_Central"/>
</dbReference>
<dbReference type="Gene3D" id="3.30.40.10">
    <property type="entry name" value="Zinc/RING finger domain, C3HC4 (zinc finger)"/>
    <property type="match status" value="1"/>
</dbReference>
<dbReference type="AlphaFoldDB" id="A0A022R5Q6"/>
<gene>
    <name evidence="9" type="ORF">MIMGU_mgv1a000503mg</name>
</gene>
<keyword evidence="3 5" id="KW-0863">Zinc-finger</keyword>
<feature type="domain" description="CHY-type" evidence="7">
    <location>
        <begin position="868"/>
        <end position="937"/>
    </location>
</feature>
<keyword evidence="10" id="KW-1185">Reference proteome</keyword>
<dbReference type="PROSITE" id="PS50089">
    <property type="entry name" value="ZF_RING_2"/>
    <property type="match status" value="1"/>
</dbReference>
<evidence type="ECO:0000259" key="7">
    <source>
        <dbReference type="PROSITE" id="PS51266"/>
    </source>
</evidence>
<dbReference type="STRING" id="4155.A0A022R5Q6"/>
<dbReference type="GO" id="GO:0005634">
    <property type="term" value="C:nucleus"/>
    <property type="evidence" value="ECO:0000318"/>
    <property type="project" value="GO_Central"/>
</dbReference>
<dbReference type="GO" id="GO:0016567">
    <property type="term" value="P:protein ubiquitination"/>
    <property type="evidence" value="ECO:0000318"/>
    <property type="project" value="GO_Central"/>
</dbReference>